<name>A0A934NB11_9BACT</name>
<dbReference type="RefSeq" id="WP_338204481.1">
    <property type="nucleotide sequence ID" value="NZ_JAEKNR010000213.1"/>
</dbReference>
<protein>
    <recommendedName>
        <fullName evidence="6">Trehalose 6-phosphate phosphatase</fullName>
        <ecNumber evidence="6">3.1.3.12</ecNumber>
    </recommendedName>
</protein>
<dbReference type="PANTHER" id="PTHR43768:SF3">
    <property type="entry name" value="TREHALOSE 6-PHOSPHATE PHOSPHATASE"/>
    <property type="match status" value="1"/>
</dbReference>
<evidence type="ECO:0000256" key="5">
    <source>
        <dbReference type="ARBA" id="ARBA00024179"/>
    </source>
</evidence>
<dbReference type="Proteomes" id="UP000612893">
    <property type="component" value="Unassembled WGS sequence"/>
</dbReference>
<dbReference type="InterPro" id="IPR036412">
    <property type="entry name" value="HAD-like_sf"/>
</dbReference>
<comment type="cofactor">
    <cofactor evidence="6">
        <name>Mg(2+)</name>
        <dbReference type="ChEBI" id="CHEBI:18420"/>
    </cofactor>
</comment>
<dbReference type="AlphaFoldDB" id="A0A934NB11"/>
<dbReference type="SUPFAM" id="SSF56784">
    <property type="entry name" value="HAD-like"/>
    <property type="match status" value="1"/>
</dbReference>
<proteinExistence type="inferred from homology"/>
<dbReference type="NCBIfam" id="TIGR01484">
    <property type="entry name" value="HAD-SF-IIB"/>
    <property type="match status" value="1"/>
</dbReference>
<comment type="catalytic activity">
    <reaction evidence="1 6">
        <text>alpha,alpha-trehalose 6-phosphate + H2O = alpha,alpha-trehalose + phosphate</text>
        <dbReference type="Rhea" id="RHEA:23420"/>
        <dbReference type="ChEBI" id="CHEBI:15377"/>
        <dbReference type="ChEBI" id="CHEBI:16551"/>
        <dbReference type="ChEBI" id="CHEBI:43474"/>
        <dbReference type="ChEBI" id="CHEBI:58429"/>
        <dbReference type="EC" id="3.1.3.12"/>
    </reaction>
</comment>
<dbReference type="GO" id="GO:0004805">
    <property type="term" value="F:trehalose-phosphatase activity"/>
    <property type="evidence" value="ECO:0007669"/>
    <property type="project" value="UniProtKB-EC"/>
</dbReference>
<reference evidence="7" key="1">
    <citation type="submission" date="2020-10" db="EMBL/GenBank/DDBJ databases">
        <title>Ca. Dormibacterota MAGs.</title>
        <authorList>
            <person name="Montgomery K."/>
        </authorList>
    </citation>
    <scope>NUCLEOTIDE SEQUENCE [LARGE SCALE GENOMIC DNA]</scope>
    <source>
        <strain evidence="7">SC8812_S17_10</strain>
    </source>
</reference>
<keyword evidence="8" id="KW-1185">Reference proteome</keyword>
<comment type="pathway">
    <text evidence="2 6">Glycan biosynthesis; trehalose biosynthesis.</text>
</comment>
<organism evidence="7 8">
    <name type="scientific">Candidatus Nephthysia bennettiae</name>
    <dbReference type="NCBI Taxonomy" id="3127016"/>
    <lineage>
        <taxon>Bacteria</taxon>
        <taxon>Bacillati</taxon>
        <taxon>Candidatus Dormiibacterota</taxon>
        <taxon>Candidatus Dormibacteria</taxon>
        <taxon>Candidatus Dormibacterales</taxon>
        <taxon>Candidatus Dormibacteraceae</taxon>
        <taxon>Candidatus Nephthysia</taxon>
    </lineage>
</organism>
<dbReference type="Pfam" id="PF02358">
    <property type="entry name" value="Trehalose_PPase"/>
    <property type="match status" value="1"/>
</dbReference>
<comment type="function">
    <text evidence="5 6">Removes the phosphate from trehalose 6-phosphate to produce free trehalose.</text>
</comment>
<sequence>MAGGQRQIAELPNALQSDAELAARLSGRRPAVFLDYDGTLTPIVDRPEDALISDRMREAVRRLAARFPVGVVSGRDRRVVQQLMGVDDLIVAGSHGFDIWSPSGGAIERQEGAEFKGLLEEVRRRLAEELGSIDGALVEPKSNSVAAHYRLVSEGERHRVKEVVQQLLDEHPDELKVTPGKMVYEIQPNVDWDKGKAVLHVLRSLGLDREDVVPIYLGDDITDEDAFEALHGRGIGVFVGRADDPEVAGRTTYADYALESIEEVEKFLDALDRWAPARAAGDGSR</sequence>
<evidence type="ECO:0000313" key="7">
    <source>
        <dbReference type="EMBL" id="MBJ7600588.1"/>
    </source>
</evidence>
<dbReference type="InterPro" id="IPR023214">
    <property type="entry name" value="HAD_sf"/>
</dbReference>
<accession>A0A934NB11</accession>
<evidence type="ECO:0000256" key="4">
    <source>
        <dbReference type="ARBA" id="ARBA00022801"/>
    </source>
</evidence>
<evidence type="ECO:0000256" key="2">
    <source>
        <dbReference type="ARBA" id="ARBA00005199"/>
    </source>
</evidence>
<dbReference type="GO" id="GO:0005992">
    <property type="term" value="P:trehalose biosynthetic process"/>
    <property type="evidence" value="ECO:0007669"/>
    <property type="project" value="InterPro"/>
</dbReference>
<dbReference type="EC" id="3.1.3.12" evidence="6"/>
<evidence type="ECO:0000313" key="8">
    <source>
        <dbReference type="Proteomes" id="UP000612893"/>
    </source>
</evidence>
<dbReference type="Gene3D" id="3.30.70.1020">
    <property type="entry name" value="Trehalose-6-phosphate phosphatase related protein, domain 2"/>
    <property type="match status" value="1"/>
</dbReference>
<evidence type="ECO:0000256" key="3">
    <source>
        <dbReference type="ARBA" id="ARBA00008770"/>
    </source>
</evidence>
<dbReference type="NCBIfam" id="TIGR00685">
    <property type="entry name" value="T6PP"/>
    <property type="match status" value="1"/>
</dbReference>
<keyword evidence="4 6" id="KW-0378">Hydrolase</keyword>
<dbReference type="InterPro" id="IPR006379">
    <property type="entry name" value="HAD-SF_hydro_IIB"/>
</dbReference>
<dbReference type="GO" id="GO:0046872">
    <property type="term" value="F:metal ion binding"/>
    <property type="evidence" value="ECO:0007669"/>
    <property type="project" value="UniProtKB-KW"/>
</dbReference>
<evidence type="ECO:0000256" key="6">
    <source>
        <dbReference type="RuleBase" id="RU361117"/>
    </source>
</evidence>
<dbReference type="InterPro" id="IPR003337">
    <property type="entry name" value="Trehalose_PPase"/>
</dbReference>
<dbReference type="InterPro" id="IPR044651">
    <property type="entry name" value="OTSB-like"/>
</dbReference>
<comment type="similarity">
    <text evidence="3 6">Belongs to the trehalose phosphatase family.</text>
</comment>
<evidence type="ECO:0000256" key="1">
    <source>
        <dbReference type="ARBA" id="ARBA00000500"/>
    </source>
</evidence>
<gene>
    <name evidence="7" type="primary">otsB</name>
    <name evidence="7" type="ORF">JF922_21270</name>
</gene>
<keyword evidence="6" id="KW-0479">Metal-binding</keyword>
<dbReference type="PANTHER" id="PTHR43768">
    <property type="entry name" value="TREHALOSE 6-PHOSPHATE PHOSPHATASE"/>
    <property type="match status" value="1"/>
</dbReference>
<dbReference type="CDD" id="cd01627">
    <property type="entry name" value="HAD_TPP"/>
    <property type="match status" value="1"/>
</dbReference>
<keyword evidence="6" id="KW-0460">Magnesium</keyword>
<dbReference type="Gene3D" id="3.40.50.1000">
    <property type="entry name" value="HAD superfamily/HAD-like"/>
    <property type="match status" value="1"/>
</dbReference>
<dbReference type="EMBL" id="JAEKNR010000213">
    <property type="protein sequence ID" value="MBJ7600588.1"/>
    <property type="molecule type" value="Genomic_DNA"/>
</dbReference>
<comment type="caution">
    <text evidence="7">The sequence shown here is derived from an EMBL/GenBank/DDBJ whole genome shotgun (WGS) entry which is preliminary data.</text>
</comment>